<evidence type="ECO:0000256" key="4">
    <source>
        <dbReference type="HAMAP-Rule" id="MF_00528"/>
    </source>
</evidence>
<comment type="catalytic activity">
    <reaction evidence="4">
        <text>a 2'-deoxyribonucleoside 5'-triphosphate + H2O = a 2'-deoxyribonucleoside 5'-phosphate + diphosphate + H(+)</text>
        <dbReference type="Rhea" id="RHEA:44644"/>
        <dbReference type="ChEBI" id="CHEBI:15377"/>
        <dbReference type="ChEBI" id="CHEBI:15378"/>
        <dbReference type="ChEBI" id="CHEBI:33019"/>
        <dbReference type="ChEBI" id="CHEBI:61560"/>
        <dbReference type="ChEBI" id="CHEBI:65317"/>
        <dbReference type="EC" id="3.6.1.9"/>
    </reaction>
</comment>
<dbReference type="Gene3D" id="3.90.950.10">
    <property type="match status" value="1"/>
</dbReference>
<comment type="function">
    <text evidence="4">Nucleoside triphosphate pyrophosphatase. May have a dual role in cell division arrest and in preventing the incorporation of modified nucleotides into cellular nucleic acids.</text>
</comment>
<organism evidence="5 6">
    <name type="scientific">Sphingomonas parva</name>
    <dbReference type="NCBI Taxonomy" id="2555898"/>
    <lineage>
        <taxon>Bacteria</taxon>
        <taxon>Pseudomonadati</taxon>
        <taxon>Pseudomonadota</taxon>
        <taxon>Alphaproteobacteria</taxon>
        <taxon>Sphingomonadales</taxon>
        <taxon>Sphingomonadaceae</taxon>
        <taxon>Sphingomonas</taxon>
    </lineage>
</organism>
<dbReference type="GO" id="GO:0005737">
    <property type="term" value="C:cytoplasm"/>
    <property type="evidence" value="ECO:0007669"/>
    <property type="project" value="UniProtKB-SubCell"/>
</dbReference>
<dbReference type="InterPro" id="IPR003697">
    <property type="entry name" value="Maf-like"/>
</dbReference>
<comment type="caution">
    <text evidence="4">Lacks conserved residue(s) required for the propagation of feature annotation.</text>
</comment>
<comment type="cofactor">
    <cofactor evidence="1 4">
        <name>a divalent metal cation</name>
        <dbReference type="ChEBI" id="CHEBI:60240"/>
    </cofactor>
</comment>
<keyword evidence="2 4" id="KW-0378">Hydrolase</keyword>
<accession>A0A4Y8ZUC8</accession>
<dbReference type="SUPFAM" id="SSF52972">
    <property type="entry name" value="ITPase-like"/>
    <property type="match status" value="1"/>
</dbReference>
<sequence length="197" mass="21281">MRLLLASKSSTRREMLARAGVPFDTAEASLDEEAAKAGLSGAGFDARGIAEELAQLKAISVTGVAGDLVLGSDQTLELPDGTMLSKPRSRDDAKTQLRALAGTTHRLHSAAVIAEAGVAAWWCCETVELSMRPLSEAFLEAYLDREYEHIRWSVGGYRVEGPGAQLFDRIEGSHFAVLGMPLLPLLAQLRERGYLAR</sequence>
<comment type="subcellular location">
    <subcellularLocation>
        <location evidence="4">Cytoplasm</location>
    </subcellularLocation>
</comment>
<keyword evidence="3 4" id="KW-0546">Nucleotide metabolism</keyword>
<evidence type="ECO:0000256" key="2">
    <source>
        <dbReference type="ARBA" id="ARBA00022801"/>
    </source>
</evidence>
<dbReference type="InterPro" id="IPR029001">
    <property type="entry name" value="ITPase-like_fam"/>
</dbReference>
<dbReference type="GO" id="GO:0009117">
    <property type="term" value="P:nucleotide metabolic process"/>
    <property type="evidence" value="ECO:0007669"/>
    <property type="project" value="UniProtKB-KW"/>
</dbReference>
<dbReference type="PANTHER" id="PTHR43213">
    <property type="entry name" value="BIFUNCTIONAL DTTP/UTP PYROPHOSPHATASE/METHYLTRANSFERASE PROTEIN-RELATED"/>
    <property type="match status" value="1"/>
</dbReference>
<comment type="similarity">
    <text evidence="4">Belongs to the Maf family.</text>
</comment>
<evidence type="ECO:0000256" key="3">
    <source>
        <dbReference type="ARBA" id="ARBA00023080"/>
    </source>
</evidence>
<evidence type="ECO:0000313" key="5">
    <source>
        <dbReference type="EMBL" id="TFI59534.1"/>
    </source>
</evidence>
<comment type="caution">
    <text evidence="5">The sequence shown here is derived from an EMBL/GenBank/DDBJ whole genome shotgun (WGS) entry which is preliminary data.</text>
</comment>
<name>A0A4Y8ZUC8_9SPHN</name>
<dbReference type="OrthoDB" id="9813962at2"/>
<proteinExistence type="inferred from homology"/>
<dbReference type="Pfam" id="PF02545">
    <property type="entry name" value="Maf"/>
    <property type="match status" value="1"/>
</dbReference>
<keyword evidence="6" id="KW-1185">Reference proteome</keyword>
<dbReference type="EMBL" id="SPDV01000007">
    <property type="protein sequence ID" value="TFI59534.1"/>
    <property type="molecule type" value="Genomic_DNA"/>
</dbReference>
<keyword evidence="4" id="KW-0963">Cytoplasm</keyword>
<gene>
    <name evidence="5" type="ORF">E2493_04930</name>
</gene>
<feature type="active site" description="Proton acceptor" evidence="4">
    <location>
        <position position="73"/>
    </location>
</feature>
<evidence type="ECO:0000256" key="1">
    <source>
        <dbReference type="ARBA" id="ARBA00001968"/>
    </source>
</evidence>
<dbReference type="RefSeq" id="WP_135084304.1">
    <property type="nucleotide sequence ID" value="NZ_SPDV01000007.1"/>
</dbReference>
<dbReference type="GO" id="GO:0047429">
    <property type="term" value="F:nucleoside triphosphate diphosphatase activity"/>
    <property type="evidence" value="ECO:0007669"/>
    <property type="project" value="UniProtKB-EC"/>
</dbReference>
<protein>
    <recommendedName>
        <fullName evidence="4">Nucleoside triphosphate pyrophosphatase</fullName>
        <ecNumber evidence="4">3.6.1.9</ecNumber>
    </recommendedName>
    <alternativeName>
        <fullName evidence="4">Nucleotide pyrophosphatase</fullName>
        <shortName evidence="4">Nucleotide PPase</shortName>
    </alternativeName>
</protein>
<dbReference type="PANTHER" id="PTHR43213:SF5">
    <property type="entry name" value="BIFUNCTIONAL DTTP_UTP PYROPHOSPHATASE_METHYLTRANSFERASE PROTEIN-RELATED"/>
    <property type="match status" value="1"/>
</dbReference>
<dbReference type="AlphaFoldDB" id="A0A4Y8ZUC8"/>
<dbReference type="Proteomes" id="UP000298213">
    <property type="component" value="Unassembled WGS sequence"/>
</dbReference>
<comment type="catalytic activity">
    <reaction evidence="4">
        <text>a ribonucleoside 5'-triphosphate + H2O = a ribonucleoside 5'-phosphate + diphosphate + H(+)</text>
        <dbReference type="Rhea" id="RHEA:23996"/>
        <dbReference type="ChEBI" id="CHEBI:15377"/>
        <dbReference type="ChEBI" id="CHEBI:15378"/>
        <dbReference type="ChEBI" id="CHEBI:33019"/>
        <dbReference type="ChEBI" id="CHEBI:58043"/>
        <dbReference type="ChEBI" id="CHEBI:61557"/>
        <dbReference type="EC" id="3.6.1.9"/>
    </reaction>
</comment>
<dbReference type="CDD" id="cd00555">
    <property type="entry name" value="Maf"/>
    <property type="match status" value="1"/>
</dbReference>
<reference evidence="5 6" key="1">
    <citation type="submission" date="2019-03" db="EMBL/GenBank/DDBJ databases">
        <title>Genome sequence of Sphingomonas sp. 17J27-24.</title>
        <authorList>
            <person name="Kim M."/>
            <person name="Maeng S."/>
            <person name="Sathiyaraj S."/>
        </authorList>
    </citation>
    <scope>NUCLEOTIDE SEQUENCE [LARGE SCALE GENOMIC DNA]</scope>
    <source>
        <strain evidence="5 6">17J27-24</strain>
    </source>
</reference>
<dbReference type="HAMAP" id="MF_00528">
    <property type="entry name" value="Maf"/>
    <property type="match status" value="1"/>
</dbReference>
<dbReference type="EC" id="3.6.1.9" evidence="4"/>
<dbReference type="PIRSF" id="PIRSF006305">
    <property type="entry name" value="Maf"/>
    <property type="match status" value="1"/>
</dbReference>
<evidence type="ECO:0000313" key="6">
    <source>
        <dbReference type="Proteomes" id="UP000298213"/>
    </source>
</evidence>